<keyword evidence="2" id="KW-1185">Reference proteome</keyword>
<gene>
    <name evidence="1" type="ORF">CYMTET_7236</name>
</gene>
<proteinExistence type="predicted"/>
<evidence type="ECO:0000313" key="1">
    <source>
        <dbReference type="EMBL" id="KAK3285137.1"/>
    </source>
</evidence>
<protein>
    <submittedName>
        <fullName evidence="1">Uncharacterized protein</fullName>
    </submittedName>
</protein>
<accession>A0AAE0LH99</accession>
<comment type="caution">
    <text evidence="1">The sequence shown here is derived from an EMBL/GenBank/DDBJ whole genome shotgun (WGS) entry which is preliminary data.</text>
</comment>
<reference evidence="1 2" key="1">
    <citation type="journal article" date="2015" name="Genome Biol. Evol.">
        <title>Comparative Genomics of a Bacterivorous Green Alga Reveals Evolutionary Causalities and Consequences of Phago-Mixotrophic Mode of Nutrition.</title>
        <authorList>
            <person name="Burns J.A."/>
            <person name="Paasch A."/>
            <person name="Narechania A."/>
            <person name="Kim E."/>
        </authorList>
    </citation>
    <scope>NUCLEOTIDE SEQUENCE [LARGE SCALE GENOMIC DNA]</scope>
    <source>
        <strain evidence="1 2">PLY_AMNH</strain>
    </source>
</reference>
<dbReference type="AlphaFoldDB" id="A0AAE0LH99"/>
<dbReference type="Proteomes" id="UP001190700">
    <property type="component" value="Unassembled WGS sequence"/>
</dbReference>
<dbReference type="EMBL" id="LGRX02001950">
    <property type="protein sequence ID" value="KAK3285137.1"/>
    <property type="molecule type" value="Genomic_DNA"/>
</dbReference>
<organism evidence="1 2">
    <name type="scientific">Cymbomonas tetramitiformis</name>
    <dbReference type="NCBI Taxonomy" id="36881"/>
    <lineage>
        <taxon>Eukaryota</taxon>
        <taxon>Viridiplantae</taxon>
        <taxon>Chlorophyta</taxon>
        <taxon>Pyramimonadophyceae</taxon>
        <taxon>Pyramimonadales</taxon>
        <taxon>Pyramimonadaceae</taxon>
        <taxon>Cymbomonas</taxon>
    </lineage>
</organism>
<name>A0AAE0LH99_9CHLO</name>
<evidence type="ECO:0000313" key="2">
    <source>
        <dbReference type="Proteomes" id="UP001190700"/>
    </source>
</evidence>
<sequence length="528" mass="59262">MEDAGLQDSNITHLITSDDSSLCISRLLEAKGGTWADQGPMWSPAGASQECGAYNQFFQGVQLGLTPYDPNAVWPGPPNAPNTTFDPVDYVARFSGYDPSVTRGGSGSGNLTRPMSGRGKWYTEPVALHDIHIELFTAAFQDKLVLVIGDSVDDYMVKNVVATLKESAHMKRWRREFIHPGLDGRFCEANDDTGFTICFLWHFGVKNKGPYHKAAQGHVADGFPEAGCSAGDEVCDTTATRIRSTAAALRSQYGRDPDLVVCSSLLWDLAREDDHKEYFVRNTSQGIISISPVRFWRNLWHNHGGDREHKRGEWNTFRAVHEVSWMWPMIYHLTENDRAFFSELAEGTGRLIRTVRAAFPKTLPSHILWRTAPTFPNTCWDCWEGLAPALNAVHRIVAKMEGLQVVDWELMINSYPGLQDMSPGVSRVLLTRDGKHPYPEWNVAFFNLLLNLVQQMKEESSMQMHAVKEEAGAAVDSTHEDVALPKPHHKQNAQHRLWQAVHLAATRHSIETGFYRCSHITIIVLKLA</sequence>